<evidence type="ECO:0000256" key="2">
    <source>
        <dbReference type="ARBA" id="ARBA00023002"/>
    </source>
</evidence>
<evidence type="ECO:0000313" key="8">
    <source>
        <dbReference type="EMBL" id="CAK0871634.1"/>
    </source>
</evidence>
<comment type="caution">
    <text evidence="8">The sequence shown here is derived from an EMBL/GenBank/DDBJ whole genome shotgun (WGS) entry which is preliminary data.</text>
</comment>
<evidence type="ECO:0000256" key="3">
    <source>
        <dbReference type="ARBA" id="ARBA00038984"/>
    </source>
</evidence>
<evidence type="ECO:0000259" key="6">
    <source>
        <dbReference type="Pfam" id="PF01408"/>
    </source>
</evidence>
<accession>A0ABN9VES6</accession>
<dbReference type="SUPFAM" id="SSF55347">
    <property type="entry name" value="Glyceraldehyde-3-phosphate dehydrogenase-like, C-terminal domain"/>
    <property type="match status" value="1"/>
</dbReference>
<dbReference type="Pfam" id="PF22725">
    <property type="entry name" value="GFO_IDH_MocA_C3"/>
    <property type="match status" value="1"/>
</dbReference>
<sequence>MAASSQPARPLRLGVLGAARAVPTVIVKPIRRNPDLAAKVEVVAVAARSADKAAAFAAEWGIQKSYGSYAELLADPDVDLVYNSLPNALHCEWTVRALMAGKHVLCGKPLSSNAREAVVMQRAAEDAGKVCLEAFHAISHPVCKRVRELIVEGKIGTVERVEVNYPVELSQYDAKIRSKMHQPTPLADDYRMHSEMGGGVTMDLGCYCVAMVKAVTGEDPQVVSAAAQRWLGDSEVDVAMSCEMHLPSGATAHFDCSFVAGKYAQPVTMCIAGSNGKLNVEGFFSAHKANKIRLEQWDDVGVTSTESVDDPGRLNTQDSFYYQLMAFVDEVGCQDRRPNPGMPWGYTKNKINTPAEGVKNMAILEDVYRAAGMKPRCWTGKIV</sequence>
<feature type="domain" description="GFO/IDH/MocA-like oxidoreductase" evidence="7">
    <location>
        <begin position="144"/>
        <end position="278"/>
    </location>
</feature>
<dbReference type="PANTHER" id="PTHR22604">
    <property type="entry name" value="OXIDOREDUCTASES"/>
    <property type="match status" value="1"/>
</dbReference>
<dbReference type="Proteomes" id="UP001189429">
    <property type="component" value="Unassembled WGS sequence"/>
</dbReference>
<name>A0ABN9VES6_9DINO</name>
<evidence type="ECO:0000256" key="1">
    <source>
        <dbReference type="ARBA" id="ARBA00010928"/>
    </source>
</evidence>
<dbReference type="InterPro" id="IPR036291">
    <property type="entry name" value="NAD(P)-bd_dom_sf"/>
</dbReference>
<evidence type="ECO:0000256" key="5">
    <source>
        <dbReference type="ARBA" id="ARBA00049233"/>
    </source>
</evidence>
<evidence type="ECO:0000256" key="4">
    <source>
        <dbReference type="ARBA" id="ARBA00042988"/>
    </source>
</evidence>
<reference evidence="8" key="1">
    <citation type="submission" date="2023-10" db="EMBL/GenBank/DDBJ databases">
        <authorList>
            <person name="Chen Y."/>
            <person name="Shah S."/>
            <person name="Dougan E. K."/>
            <person name="Thang M."/>
            <person name="Chan C."/>
        </authorList>
    </citation>
    <scope>NUCLEOTIDE SEQUENCE [LARGE SCALE GENOMIC DNA]</scope>
</reference>
<gene>
    <name evidence="8" type="ORF">PCOR1329_LOCUS57407</name>
</gene>
<proteinExistence type="inferred from homology"/>
<dbReference type="InterPro" id="IPR055170">
    <property type="entry name" value="GFO_IDH_MocA-like_dom"/>
</dbReference>
<evidence type="ECO:0000259" key="7">
    <source>
        <dbReference type="Pfam" id="PF22725"/>
    </source>
</evidence>
<dbReference type="Gene3D" id="3.30.360.10">
    <property type="entry name" value="Dihydrodipicolinate Reductase, domain 2"/>
    <property type="match status" value="1"/>
</dbReference>
<protein>
    <recommendedName>
        <fullName evidence="3">D-xylose 1-dehydrogenase (NADP(+), D-xylono-1,5-lactone-forming)</fullName>
        <ecNumber evidence="3">1.1.1.179</ecNumber>
    </recommendedName>
    <alternativeName>
        <fullName evidence="4">D-xylose-NADP dehydrogenase</fullName>
    </alternativeName>
</protein>
<dbReference type="PANTHER" id="PTHR22604:SF105">
    <property type="entry name" value="TRANS-1,2-DIHYDROBENZENE-1,2-DIOL DEHYDROGENASE"/>
    <property type="match status" value="1"/>
</dbReference>
<dbReference type="EMBL" id="CAUYUJ010017093">
    <property type="protein sequence ID" value="CAK0871634.1"/>
    <property type="molecule type" value="Genomic_DNA"/>
</dbReference>
<evidence type="ECO:0000313" key="9">
    <source>
        <dbReference type="Proteomes" id="UP001189429"/>
    </source>
</evidence>
<keyword evidence="2" id="KW-0560">Oxidoreductase</keyword>
<dbReference type="EC" id="1.1.1.179" evidence="3"/>
<comment type="catalytic activity">
    <reaction evidence="5">
        <text>D-xylose + NADP(+) = D-xylono-1,5-lactone + NADPH + H(+)</text>
        <dbReference type="Rhea" id="RHEA:22000"/>
        <dbReference type="ChEBI" id="CHEBI:15378"/>
        <dbReference type="ChEBI" id="CHEBI:15867"/>
        <dbReference type="ChEBI" id="CHEBI:53455"/>
        <dbReference type="ChEBI" id="CHEBI:57783"/>
        <dbReference type="ChEBI" id="CHEBI:58349"/>
        <dbReference type="EC" id="1.1.1.179"/>
    </reaction>
</comment>
<feature type="domain" description="Gfo/Idh/MocA-like oxidoreductase N-terminal" evidence="6">
    <location>
        <begin position="12"/>
        <end position="133"/>
    </location>
</feature>
<dbReference type="InterPro" id="IPR050984">
    <property type="entry name" value="Gfo/Idh/MocA_domain"/>
</dbReference>
<dbReference type="Gene3D" id="3.40.50.720">
    <property type="entry name" value="NAD(P)-binding Rossmann-like Domain"/>
    <property type="match status" value="1"/>
</dbReference>
<dbReference type="SUPFAM" id="SSF51735">
    <property type="entry name" value="NAD(P)-binding Rossmann-fold domains"/>
    <property type="match status" value="1"/>
</dbReference>
<dbReference type="InterPro" id="IPR000683">
    <property type="entry name" value="Gfo/Idh/MocA-like_OxRdtase_N"/>
</dbReference>
<dbReference type="Pfam" id="PF01408">
    <property type="entry name" value="GFO_IDH_MocA"/>
    <property type="match status" value="1"/>
</dbReference>
<organism evidence="8 9">
    <name type="scientific">Prorocentrum cordatum</name>
    <dbReference type="NCBI Taxonomy" id="2364126"/>
    <lineage>
        <taxon>Eukaryota</taxon>
        <taxon>Sar</taxon>
        <taxon>Alveolata</taxon>
        <taxon>Dinophyceae</taxon>
        <taxon>Prorocentrales</taxon>
        <taxon>Prorocentraceae</taxon>
        <taxon>Prorocentrum</taxon>
    </lineage>
</organism>
<keyword evidence="9" id="KW-1185">Reference proteome</keyword>
<comment type="similarity">
    <text evidence="1">Belongs to the Gfo/Idh/MocA family.</text>
</comment>